<dbReference type="InterPro" id="IPR016024">
    <property type="entry name" value="ARM-type_fold"/>
</dbReference>
<dbReference type="EMBL" id="JACBKZ010000012">
    <property type="protein sequence ID" value="KAF5938251.1"/>
    <property type="molecule type" value="Genomic_DNA"/>
</dbReference>
<dbReference type="InterPro" id="IPR011989">
    <property type="entry name" value="ARM-like"/>
</dbReference>
<organism evidence="1 2">
    <name type="scientific">Camellia sinensis</name>
    <name type="common">Tea plant</name>
    <name type="synonym">Thea sinensis</name>
    <dbReference type="NCBI Taxonomy" id="4442"/>
    <lineage>
        <taxon>Eukaryota</taxon>
        <taxon>Viridiplantae</taxon>
        <taxon>Streptophyta</taxon>
        <taxon>Embryophyta</taxon>
        <taxon>Tracheophyta</taxon>
        <taxon>Spermatophyta</taxon>
        <taxon>Magnoliopsida</taxon>
        <taxon>eudicotyledons</taxon>
        <taxon>Gunneridae</taxon>
        <taxon>Pentapetalae</taxon>
        <taxon>asterids</taxon>
        <taxon>Ericales</taxon>
        <taxon>Theaceae</taxon>
        <taxon>Camellia</taxon>
    </lineage>
</organism>
<reference evidence="2" key="1">
    <citation type="journal article" date="2020" name="Nat. Commun.">
        <title>Genome assembly of wild tea tree DASZ reveals pedigree and selection history of tea varieties.</title>
        <authorList>
            <person name="Zhang W."/>
            <person name="Zhang Y."/>
            <person name="Qiu H."/>
            <person name="Guo Y."/>
            <person name="Wan H."/>
            <person name="Zhang X."/>
            <person name="Scossa F."/>
            <person name="Alseekh S."/>
            <person name="Zhang Q."/>
            <person name="Wang P."/>
            <person name="Xu L."/>
            <person name="Schmidt M.H."/>
            <person name="Jia X."/>
            <person name="Li D."/>
            <person name="Zhu A."/>
            <person name="Guo F."/>
            <person name="Chen W."/>
            <person name="Ni D."/>
            <person name="Usadel B."/>
            <person name="Fernie A.R."/>
            <person name="Wen W."/>
        </authorList>
    </citation>
    <scope>NUCLEOTIDE SEQUENCE [LARGE SCALE GENOMIC DNA]</scope>
    <source>
        <strain evidence="2">cv. G240</strain>
    </source>
</reference>
<protein>
    <submittedName>
        <fullName evidence="1">Uncharacterized protein</fullName>
    </submittedName>
</protein>
<dbReference type="Gene3D" id="1.25.10.10">
    <property type="entry name" value="Leucine-rich Repeat Variant"/>
    <property type="match status" value="1"/>
</dbReference>
<dbReference type="SUPFAM" id="SSF48371">
    <property type="entry name" value="ARM repeat"/>
    <property type="match status" value="1"/>
</dbReference>
<dbReference type="PANTHER" id="PTHR37743">
    <property type="entry name" value="ARM REPEAT SUPERFAMILY PROTEIN"/>
    <property type="match status" value="1"/>
</dbReference>
<evidence type="ECO:0000313" key="1">
    <source>
        <dbReference type="EMBL" id="KAF5938251.1"/>
    </source>
</evidence>
<accession>A0A7J7GEA1</accession>
<dbReference type="Proteomes" id="UP000593564">
    <property type="component" value="Unassembled WGS sequence"/>
</dbReference>
<proteinExistence type="predicted"/>
<sequence>MDGYTTTNYKCGLRPMKHRYSENDAVLVLGTYRVLELEDVCIMFNVVHIEMNCATYKTMGWIWTRRMKSRNLQFFYPTPFHFPAHSLFVTSGMIGVYQWSDARLIRNLGFDRSTDNQCLKEVLQRLASGAVLQRRNAIDVISELFHISPDSVYCRQDIANHLLKLLGDEELVIRAQATKLIPMMDPSLLLPALVRLVCSSDEVVHSSASNTFVAVLKYHNKKFEVLCMLLDCLSNICQNPDLPQALGDRGKEGSKLDADRVLKLVPQWSESVEDWNSLIEPLIDKMFAEPSNAIIVRFLSYISEHLADAVDVVFHRLLLHTRQQNRWENRNYEVDNPLKLEHSLFDRLCPLLIVRLLPLRVFNDLNSSLIYGELCKQGYFDINDAESVAGILLNRCSKLSAELCGRIHPQVLFPLIASQLEHAVDARDVLKIKACLFSICTSLVARGRDSLLHPIVLKIRNTIETILLWPSSDGDEVSKAQHGCIDCLALMICTELQALESFRDLTSKNTSLVRMDSSRDAAMRDSVRSYVIHQLTRDKDCTYEASISMSFVLCMANVLISACQKIPDSCKRPFAREILPRLIQSVEVMMESEYRAACLQSTILPYTSDLLRVSLKSLREGSEKEKMAGAKLMASLMASEEAIVNSIAGGLLEAITVLSSLSSSDPSPDVRQVSEKLLACLTSL</sequence>
<gene>
    <name evidence="1" type="ORF">HYC85_025757</name>
</gene>
<dbReference type="PANTHER" id="PTHR37743:SF1">
    <property type="entry name" value="ARM REPEAT SUPERFAMILY PROTEIN"/>
    <property type="match status" value="1"/>
</dbReference>
<comment type="caution">
    <text evidence="1">The sequence shown here is derived from an EMBL/GenBank/DDBJ whole genome shotgun (WGS) entry which is preliminary data.</text>
</comment>
<reference evidence="1 2" key="2">
    <citation type="submission" date="2020-07" db="EMBL/GenBank/DDBJ databases">
        <title>Genome assembly of wild tea tree DASZ reveals pedigree and selection history of tea varieties.</title>
        <authorList>
            <person name="Zhang W."/>
        </authorList>
    </citation>
    <scope>NUCLEOTIDE SEQUENCE [LARGE SCALE GENOMIC DNA]</scope>
    <source>
        <strain evidence="2">cv. G240</strain>
        <tissue evidence="1">Leaf</tissue>
    </source>
</reference>
<evidence type="ECO:0000313" key="2">
    <source>
        <dbReference type="Proteomes" id="UP000593564"/>
    </source>
</evidence>
<keyword evidence="2" id="KW-1185">Reference proteome</keyword>
<name>A0A7J7GEA1_CAMSI</name>
<dbReference type="AlphaFoldDB" id="A0A7J7GEA1"/>